<dbReference type="InterPro" id="IPR023614">
    <property type="entry name" value="Porin_dom_sf"/>
</dbReference>
<dbReference type="Proteomes" id="UP001162802">
    <property type="component" value="Unassembled WGS sequence"/>
</dbReference>
<feature type="signal peptide" evidence="1">
    <location>
        <begin position="1"/>
        <end position="20"/>
    </location>
</feature>
<dbReference type="PROSITE" id="PS51257">
    <property type="entry name" value="PROKAR_LIPOPROTEIN"/>
    <property type="match status" value="1"/>
</dbReference>
<sequence length="278" mass="28920">MKIRMLAGAACLALSCFAVANPAAAQDDSGLTVSGEATLVTDYRYRGVSMTDREMAIQAGIQVTHDSGFYAGTWGSNLSGWGTFGGSNTELDLFAGYSTDLGNGLNVDAGLTWIMFPGGLDTTDFAELYATVSGDIGPVNVGVGINYAPKQEALGTWYYSGFSDGYDDPGDKGDNFYLHTDLSAGIPDTPLTLNAHLGYSNGNAGLGPWGTSLAPTGEYVDWSIGADYALGPLTLGIAYVDTDISRSESNYLGSGFRSSKNGSVISGSTVVFKVSAGF</sequence>
<dbReference type="RefSeq" id="WP_243802819.1">
    <property type="nucleotide sequence ID" value="NZ_JALHAT010000055.1"/>
</dbReference>
<feature type="chain" id="PRO_5047174727" evidence="1">
    <location>
        <begin position="21"/>
        <end position="278"/>
    </location>
</feature>
<protein>
    <submittedName>
        <fullName evidence="2">TorF family putative porin</fullName>
    </submittedName>
</protein>
<dbReference type="InterPro" id="IPR010239">
    <property type="entry name" value="CHP02001"/>
</dbReference>
<evidence type="ECO:0000256" key="1">
    <source>
        <dbReference type="SAM" id="SignalP"/>
    </source>
</evidence>
<dbReference type="Gene3D" id="2.40.160.10">
    <property type="entry name" value="Porin"/>
    <property type="match status" value="1"/>
</dbReference>
<proteinExistence type="predicted"/>
<gene>
    <name evidence="2" type="ORF">MTR65_18555</name>
</gene>
<dbReference type="EMBL" id="JALHAT010000055">
    <property type="protein sequence ID" value="MCJ1962693.1"/>
    <property type="molecule type" value="Genomic_DNA"/>
</dbReference>
<comment type="caution">
    <text evidence="2">The sequence shown here is derived from an EMBL/GenBank/DDBJ whole genome shotgun (WGS) entry which is preliminary data.</text>
</comment>
<keyword evidence="1" id="KW-0732">Signal</keyword>
<organism evidence="2 3">
    <name type="scientific">Novosphingobium mangrovi</name>
    <name type="common">ex Hu et al. 2023</name>
    <dbReference type="NCBI Taxonomy" id="2930094"/>
    <lineage>
        <taxon>Bacteria</taxon>
        <taxon>Pseudomonadati</taxon>
        <taxon>Pseudomonadota</taxon>
        <taxon>Alphaproteobacteria</taxon>
        <taxon>Sphingomonadales</taxon>
        <taxon>Sphingomonadaceae</taxon>
        <taxon>Novosphingobium</taxon>
    </lineage>
</organism>
<evidence type="ECO:0000313" key="2">
    <source>
        <dbReference type="EMBL" id="MCJ1962693.1"/>
    </source>
</evidence>
<dbReference type="Pfam" id="PF09694">
    <property type="entry name" value="Gcw_chp"/>
    <property type="match status" value="1"/>
</dbReference>
<reference evidence="2" key="1">
    <citation type="submission" date="2022-03" db="EMBL/GenBank/DDBJ databases">
        <title>Identification of a novel bacterium isolated from mangrove sediments.</title>
        <authorList>
            <person name="Pan X."/>
        </authorList>
    </citation>
    <scope>NUCLEOTIDE SEQUENCE</scope>
    <source>
        <strain evidence="2">B2637</strain>
    </source>
</reference>
<dbReference type="NCBIfam" id="TIGR02001">
    <property type="entry name" value="gcw_chp"/>
    <property type="match status" value="1"/>
</dbReference>
<name>A0ABT0AHP6_9SPHN</name>
<accession>A0ABT0AHP6</accession>
<evidence type="ECO:0000313" key="3">
    <source>
        <dbReference type="Proteomes" id="UP001162802"/>
    </source>
</evidence>
<keyword evidence="3" id="KW-1185">Reference proteome</keyword>